<reference evidence="1 2" key="1">
    <citation type="submission" date="2021-03" db="EMBL/GenBank/DDBJ databases">
        <title>Assistant Professor.</title>
        <authorList>
            <person name="Huq M.A."/>
        </authorList>
    </citation>
    <scope>NUCLEOTIDE SEQUENCE [LARGE SCALE GENOMIC DNA]</scope>
    <source>
        <strain evidence="1 2">MAH-29</strain>
    </source>
</reference>
<evidence type="ECO:0000313" key="1">
    <source>
        <dbReference type="EMBL" id="MBO9200605.1"/>
    </source>
</evidence>
<dbReference type="InterPro" id="IPR011204">
    <property type="entry name" value="Virulence_RhuM-like"/>
</dbReference>
<accession>A0ABS3YT48</accession>
<dbReference type="PIRSF" id="PIRSF015268">
    <property type="entry name" value="Virulence_RhuM"/>
    <property type="match status" value="1"/>
</dbReference>
<name>A0ABS3YT48_9BACT</name>
<dbReference type="RefSeq" id="WP_209138645.1">
    <property type="nucleotide sequence ID" value="NZ_JAGHKO010000001.1"/>
</dbReference>
<keyword evidence="2" id="KW-1185">Reference proteome</keyword>
<dbReference type="EMBL" id="JAGHKO010000001">
    <property type="protein sequence ID" value="MBO9200605.1"/>
    <property type="molecule type" value="Genomic_DNA"/>
</dbReference>
<dbReference type="Pfam" id="PF13310">
    <property type="entry name" value="Virulence_RhuM"/>
    <property type="match status" value="1"/>
</dbReference>
<protein>
    <submittedName>
        <fullName evidence="1">Virulence RhuM family protein</fullName>
    </submittedName>
</protein>
<comment type="caution">
    <text evidence="1">The sequence shown here is derived from an EMBL/GenBank/DDBJ whole genome shotgun (WGS) entry which is preliminary data.</text>
</comment>
<proteinExistence type="predicted"/>
<sequence length="330" mass="38766">MNNSEFLIYQTPNGNTKVDVRVEDETVWLSQQQMTELFQTTKQNISLHIKNIYDEGELVEEGTVKEYLTVQNEGNREVKRNLQYYNLDVIISVGYRVKSHVGTHFRIWATQRLKEYIIKGFALDDERLKQARNNYFDELLARIRDIRTSERVFYRKVCDIFSTSIDYDSSTPQAKEFFATVQNKFHWAIHAHTAAELIMQRADAGKPNMGLTYWPGEQIKKDDVTVAKNYLNANELERLNRIVNQYLEFAELQAIDRKPMHMSEWQLKLHGFLTLNDREILLHKGTVSHDQAEKHALEQYQQYKKMIVDNTVDELDKAIKKLPKSGDKNK</sequence>
<evidence type="ECO:0000313" key="2">
    <source>
        <dbReference type="Proteomes" id="UP000677244"/>
    </source>
</evidence>
<dbReference type="Proteomes" id="UP000677244">
    <property type="component" value="Unassembled WGS sequence"/>
</dbReference>
<dbReference type="PANTHER" id="PTHR35810">
    <property type="entry name" value="CYTOPLASMIC PROTEIN-RELATED"/>
    <property type="match status" value="1"/>
</dbReference>
<gene>
    <name evidence="1" type="ORF">J7I42_10055</name>
</gene>
<organism evidence="1 2">
    <name type="scientific">Niastella soli</name>
    <dbReference type="NCBI Taxonomy" id="2821487"/>
    <lineage>
        <taxon>Bacteria</taxon>
        <taxon>Pseudomonadati</taxon>
        <taxon>Bacteroidota</taxon>
        <taxon>Chitinophagia</taxon>
        <taxon>Chitinophagales</taxon>
        <taxon>Chitinophagaceae</taxon>
        <taxon>Niastella</taxon>
    </lineage>
</organism>
<dbReference type="PANTHER" id="PTHR35810:SF1">
    <property type="entry name" value="CYTOPLASMIC PROTEIN"/>
    <property type="match status" value="1"/>
</dbReference>